<dbReference type="AlphaFoldDB" id="A0A8C0UDK7"/>
<feature type="domain" description="S100/CaBP-9k-type calcium binding subdomain" evidence="2">
    <location>
        <begin position="5"/>
        <end position="43"/>
    </location>
</feature>
<proteinExistence type="predicted"/>
<name>A0A8C0UDK7_CYACU</name>
<reference evidence="3" key="1">
    <citation type="submission" date="2025-08" db="UniProtKB">
        <authorList>
            <consortium name="Ensembl"/>
        </authorList>
    </citation>
    <scope>IDENTIFICATION</scope>
</reference>
<evidence type="ECO:0000313" key="4">
    <source>
        <dbReference type="Proteomes" id="UP000694410"/>
    </source>
</evidence>
<accession>A0A8C0UDK7</accession>
<sequence>MKTDLELALECAINVYHRYAARRPIDDYLSKNEFSKLLKDTLPQKGFFWGSARADSAPRLSPRSPTRAPTPTSASSSPKPTPTTTAASSSPSS</sequence>
<feature type="region of interest" description="Disordered" evidence="1">
    <location>
        <begin position="53"/>
        <end position="93"/>
    </location>
</feature>
<dbReference type="Gene3D" id="1.10.238.10">
    <property type="entry name" value="EF-hand"/>
    <property type="match status" value="1"/>
</dbReference>
<protein>
    <recommendedName>
        <fullName evidence="2">S100/CaBP-9k-type calcium binding subdomain domain-containing protein</fullName>
    </recommendedName>
</protein>
<dbReference type="InterPro" id="IPR013787">
    <property type="entry name" value="S100_Ca-bd_sub"/>
</dbReference>
<feature type="compositionally biased region" description="Low complexity" evidence="1">
    <location>
        <begin position="57"/>
        <end position="93"/>
    </location>
</feature>
<evidence type="ECO:0000259" key="2">
    <source>
        <dbReference type="SMART" id="SM01394"/>
    </source>
</evidence>
<reference evidence="3" key="2">
    <citation type="submission" date="2025-09" db="UniProtKB">
        <authorList>
            <consortium name="Ensembl"/>
        </authorList>
    </citation>
    <scope>IDENTIFICATION</scope>
</reference>
<dbReference type="Ensembl" id="ENSCCET00000011881.1">
    <property type="protein sequence ID" value="ENSCCEP00000007383.1"/>
    <property type="gene ID" value="ENSCCEG00000007789.1"/>
</dbReference>
<dbReference type="Pfam" id="PF01023">
    <property type="entry name" value="S_100"/>
    <property type="match status" value="1"/>
</dbReference>
<keyword evidence="4" id="KW-1185">Reference proteome</keyword>
<evidence type="ECO:0000256" key="1">
    <source>
        <dbReference type="SAM" id="MobiDB-lite"/>
    </source>
</evidence>
<dbReference type="SMART" id="SM01394">
    <property type="entry name" value="S_100"/>
    <property type="match status" value="1"/>
</dbReference>
<organism evidence="3 4">
    <name type="scientific">Cyanistes caeruleus</name>
    <name type="common">Eurasian blue tit</name>
    <name type="synonym">Parus caeruleus</name>
    <dbReference type="NCBI Taxonomy" id="156563"/>
    <lineage>
        <taxon>Eukaryota</taxon>
        <taxon>Metazoa</taxon>
        <taxon>Chordata</taxon>
        <taxon>Craniata</taxon>
        <taxon>Vertebrata</taxon>
        <taxon>Euteleostomi</taxon>
        <taxon>Archelosauria</taxon>
        <taxon>Archosauria</taxon>
        <taxon>Dinosauria</taxon>
        <taxon>Saurischia</taxon>
        <taxon>Theropoda</taxon>
        <taxon>Coelurosauria</taxon>
        <taxon>Aves</taxon>
        <taxon>Neognathae</taxon>
        <taxon>Neoaves</taxon>
        <taxon>Telluraves</taxon>
        <taxon>Australaves</taxon>
        <taxon>Passeriformes</taxon>
        <taxon>Paridae</taxon>
        <taxon>Cyanistes</taxon>
    </lineage>
</organism>
<evidence type="ECO:0000313" key="3">
    <source>
        <dbReference type="Ensembl" id="ENSCCEP00000007383.1"/>
    </source>
</evidence>
<dbReference type="Proteomes" id="UP000694410">
    <property type="component" value="Unplaced"/>
</dbReference>